<comment type="caution">
    <text evidence="3">The sequence shown here is derived from an EMBL/GenBank/DDBJ whole genome shotgun (WGS) entry which is preliminary data.</text>
</comment>
<dbReference type="Proteomes" id="UP000610931">
    <property type="component" value="Unassembled WGS sequence"/>
</dbReference>
<dbReference type="AlphaFoldDB" id="A0A8J7IH74"/>
<accession>A0A8J7IH74</accession>
<dbReference type="SUPFAM" id="SSF54427">
    <property type="entry name" value="NTF2-like"/>
    <property type="match status" value="1"/>
</dbReference>
<feature type="signal peptide" evidence="1">
    <location>
        <begin position="1"/>
        <end position="18"/>
    </location>
</feature>
<reference evidence="3" key="1">
    <citation type="submission" date="2020-12" db="EMBL/GenBank/DDBJ databases">
        <title>Snuella sp. nov., isolated from sediment in Incheon.</title>
        <authorList>
            <person name="Kim W."/>
        </authorList>
    </citation>
    <scope>NUCLEOTIDE SEQUENCE</scope>
    <source>
        <strain evidence="3">CAU 1569</strain>
    </source>
</reference>
<dbReference type="Gene3D" id="3.10.450.50">
    <property type="match status" value="1"/>
</dbReference>
<evidence type="ECO:0000256" key="1">
    <source>
        <dbReference type="SAM" id="SignalP"/>
    </source>
</evidence>
<sequence length="143" mass="16386">MKRLICILCLVVCFNTQAQTLESKDKTAILNLIEDQRQAWNNNDIDTFMSSYWKSDSLKFYGSNGVTNGWKNTLARYKKSYPTKAHMGHLNFKINAVTKIDDGAYYVMGEYHLTRDIGNANGIFMIILKKIEGEWKIIADTSC</sequence>
<dbReference type="RefSeq" id="WP_199114496.1">
    <property type="nucleotide sequence ID" value="NZ_JAELVQ010000006.1"/>
</dbReference>
<name>A0A8J7IH74_9FLAO</name>
<feature type="domain" description="DUF4440" evidence="2">
    <location>
        <begin position="29"/>
        <end position="137"/>
    </location>
</feature>
<dbReference type="InterPro" id="IPR032710">
    <property type="entry name" value="NTF2-like_dom_sf"/>
</dbReference>
<proteinExistence type="predicted"/>
<dbReference type="InterPro" id="IPR027843">
    <property type="entry name" value="DUF4440"/>
</dbReference>
<evidence type="ECO:0000259" key="2">
    <source>
        <dbReference type="Pfam" id="PF14534"/>
    </source>
</evidence>
<evidence type="ECO:0000313" key="3">
    <source>
        <dbReference type="EMBL" id="MBJ6367726.1"/>
    </source>
</evidence>
<gene>
    <name evidence="3" type="ORF">JF259_06480</name>
</gene>
<dbReference type="Pfam" id="PF14534">
    <property type="entry name" value="DUF4440"/>
    <property type="match status" value="1"/>
</dbReference>
<protein>
    <submittedName>
        <fullName evidence="3">Nuclear transport factor 2 family protein</fullName>
    </submittedName>
</protein>
<dbReference type="EMBL" id="JAELVQ010000006">
    <property type="protein sequence ID" value="MBJ6367726.1"/>
    <property type="molecule type" value="Genomic_DNA"/>
</dbReference>
<organism evidence="3 4">
    <name type="scientific">Snuella sedimenti</name>
    <dbReference type="NCBI Taxonomy" id="2798802"/>
    <lineage>
        <taxon>Bacteria</taxon>
        <taxon>Pseudomonadati</taxon>
        <taxon>Bacteroidota</taxon>
        <taxon>Flavobacteriia</taxon>
        <taxon>Flavobacteriales</taxon>
        <taxon>Flavobacteriaceae</taxon>
        <taxon>Snuella</taxon>
    </lineage>
</organism>
<keyword evidence="1" id="KW-0732">Signal</keyword>
<evidence type="ECO:0000313" key="4">
    <source>
        <dbReference type="Proteomes" id="UP000610931"/>
    </source>
</evidence>
<feature type="chain" id="PRO_5035163138" evidence="1">
    <location>
        <begin position="19"/>
        <end position="143"/>
    </location>
</feature>
<keyword evidence="4" id="KW-1185">Reference proteome</keyword>